<evidence type="ECO:0000313" key="1">
    <source>
        <dbReference type="EMBL" id="VYU68563.1"/>
    </source>
</evidence>
<proteinExistence type="predicted"/>
<evidence type="ECO:0008006" key="2">
    <source>
        <dbReference type="Google" id="ProtNLM"/>
    </source>
</evidence>
<gene>
    <name evidence="1" type="ORF">PCLFYP37_00653</name>
</gene>
<accession>A0A6N3GX78</accession>
<dbReference type="AlphaFoldDB" id="A0A6N3GX78"/>
<name>A0A6N3GX78_9BACT</name>
<dbReference type="EMBL" id="CACRUT010000031">
    <property type="protein sequence ID" value="VYU68563.1"/>
    <property type="molecule type" value="Genomic_DNA"/>
</dbReference>
<sequence length="184" mass="21149">MVSPASSASEWQDMLSGRLPMREVRAWGKRLAYDGMFRDTLHHIMTDGDSRMAENAAWVFTYADTDVLPNLPSHYVDTWMERAMNTRSETLRRLLLTLISRSTLPHPFRTDFLDYCLAGMSSSRYPHSVRALCMKLAYKLCRTHPELLEELKLNLEIMEPDLLPPSLRSVRCRVMAGIASQKRG</sequence>
<protein>
    <recommendedName>
        <fullName evidence="2">DNA alkylation repair enzyme</fullName>
    </recommendedName>
</protein>
<reference evidence="1" key="1">
    <citation type="submission" date="2019-11" db="EMBL/GenBank/DDBJ databases">
        <authorList>
            <person name="Feng L."/>
        </authorList>
    </citation>
    <scope>NUCLEOTIDE SEQUENCE</scope>
    <source>
        <strain evidence="1">PclaraLFYP37</strain>
    </source>
</reference>
<organism evidence="1">
    <name type="scientific">Paraprevotella clara</name>
    <dbReference type="NCBI Taxonomy" id="454154"/>
    <lineage>
        <taxon>Bacteria</taxon>
        <taxon>Pseudomonadati</taxon>
        <taxon>Bacteroidota</taxon>
        <taxon>Bacteroidia</taxon>
        <taxon>Bacteroidales</taxon>
        <taxon>Prevotellaceae</taxon>
        <taxon>Paraprevotella</taxon>
    </lineage>
</organism>